<dbReference type="InterPro" id="IPR027417">
    <property type="entry name" value="P-loop_NTPase"/>
</dbReference>
<proteinExistence type="predicted"/>
<dbReference type="WBParaSite" id="SPAL_0000459100.1">
    <property type="protein sequence ID" value="SPAL_0000459100.1"/>
    <property type="gene ID" value="SPAL_0000459100"/>
</dbReference>
<dbReference type="GO" id="GO:0006260">
    <property type="term" value="P:DNA replication"/>
    <property type="evidence" value="ECO:0007669"/>
    <property type="project" value="TreeGrafter"/>
</dbReference>
<feature type="domain" description="DNA helicase Pif1-like 2B" evidence="1">
    <location>
        <begin position="124"/>
        <end position="166"/>
    </location>
</feature>
<keyword evidence="2" id="KW-1185">Reference proteome</keyword>
<sequence length="312" mass="35494">MRTENNQQEFARFLLQIGNGTRYNPAESYSLDGRMNNIRLITVPESMLFEGSLVEFITEIFGPTMFGVKVNLNIAILAPTNNTVLNINQLILEKYFKDVETYYSTDNLYFDNDIIAQDLEITPELLHTYNPSGYPLHELKLSKGCILMCLRNLNIKDGLCNGTRLLYEGISHSVDGLNKLLKCKSIDGKKTYYIPQIEHEPTDIKIPIAFTRYQFPVRLGYCMTINKSQGQTLDKIGLLIDRTGIFSHGQLYVALSRVKTANGIKVKWVDPQKPARRGKLRNVVEEGVLNMAFNPPPQIELLENQPDVMNVE</sequence>
<dbReference type="GO" id="GO:0005657">
    <property type="term" value="C:replication fork"/>
    <property type="evidence" value="ECO:0007669"/>
    <property type="project" value="TreeGrafter"/>
</dbReference>
<name>A0A0N5BF21_STREA</name>
<organism evidence="2 3">
    <name type="scientific">Strongyloides papillosus</name>
    <name type="common">Intestinal threadworm</name>
    <dbReference type="NCBI Taxonomy" id="174720"/>
    <lineage>
        <taxon>Eukaryota</taxon>
        <taxon>Metazoa</taxon>
        <taxon>Ecdysozoa</taxon>
        <taxon>Nematoda</taxon>
        <taxon>Chromadorea</taxon>
        <taxon>Rhabditida</taxon>
        <taxon>Tylenchina</taxon>
        <taxon>Panagrolaimomorpha</taxon>
        <taxon>Strongyloidoidea</taxon>
        <taxon>Strongyloididae</taxon>
        <taxon>Strongyloides</taxon>
    </lineage>
</organism>
<evidence type="ECO:0000313" key="2">
    <source>
        <dbReference type="Proteomes" id="UP000046392"/>
    </source>
</evidence>
<reference evidence="3" key="1">
    <citation type="submission" date="2017-02" db="UniProtKB">
        <authorList>
            <consortium name="WormBaseParasite"/>
        </authorList>
    </citation>
    <scope>IDENTIFICATION</scope>
</reference>
<dbReference type="PANTHER" id="PTHR23274:SF48">
    <property type="entry name" value="ATP-DEPENDENT DNA HELICASE"/>
    <property type="match status" value="1"/>
</dbReference>
<protein>
    <submittedName>
        <fullName evidence="3">ATP-dependent DNA helicase</fullName>
    </submittedName>
</protein>
<evidence type="ECO:0000259" key="1">
    <source>
        <dbReference type="Pfam" id="PF21530"/>
    </source>
</evidence>
<dbReference type="PANTHER" id="PTHR23274">
    <property type="entry name" value="DNA HELICASE-RELATED"/>
    <property type="match status" value="1"/>
</dbReference>
<dbReference type="STRING" id="174720.A0A0N5BF21"/>
<evidence type="ECO:0000313" key="3">
    <source>
        <dbReference type="WBParaSite" id="SPAL_0000459100.1"/>
    </source>
</evidence>
<dbReference type="CDD" id="cd18809">
    <property type="entry name" value="SF1_C_RecD"/>
    <property type="match status" value="1"/>
</dbReference>
<accession>A0A0N5BF21</accession>
<dbReference type="Pfam" id="PF21530">
    <property type="entry name" value="Pif1_2B_dom"/>
    <property type="match status" value="1"/>
</dbReference>
<dbReference type="AlphaFoldDB" id="A0A0N5BF21"/>
<dbReference type="Proteomes" id="UP000046392">
    <property type="component" value="Unplaced"/>
</dbReference>
<dbReference type="InterPro" id="IPR049163">
    <property type="entry name" value="Pif1-like_2B_dom"/>
</dbReference>
<dbReference type="SUPFAM" id="SSF52540">
    <property type="entry name" value="P-loop containing nucleoside triphosphate hydrolases"/>
    <property type="match status" value="1"/>
</dbReference>